<name>A0A951QAH9_9CYAN</name>
<evidence type="ECO:0000313" key="5">
    <source>
        <dbReference type="EMBL" id="MBW4659009.1"/>
    </source>
</evidence>
<dbReference type="Gene3D" id="3.40.50.720">
    <property type="entry name" value="NAD(P)-binding Rossmann-like Domain"/>
    <property type="match status" value="2"/>
</dbReference>
<dbReference type="PANTHER" id="PTHR43833:SF11">
    <property type="entry name" value="VOLTAGE-GATED POTASSIUM CHANNEL KCH"/>
    <property type="match status" value="1"/>
</dbReference>
<evidence type="ECO:0000259" key="3">
    <source>
        <dbReference type="PROSITE" id="PS51201"/>
    </source>
</evidence>
<keyword evidence="2" id="KW-1133">Transmembrane helix</keyword>
<evidence type="ECO:0000313" key="6">
    <source>
        <dbReference type="Proteomes" id="UP000757435"/>
    </source>
</evidence>
<keyword evidence="2" id="KW-0812">Transmembrane</keyword>
<accession>A0A951QAH9</accession>
<dbReference type="InterPro" id="IPR006037">
    <property type="entry name" value="RCK_C"/>
</dbReference>
<feature type="transmembrane region" description="Helical" evidence="2">
    <location>
        <begin position="438"/>
        <end position="458"/>
    </location>
</feature>
<dbReference type="PROSITE" id="PS51201">
    <property type="entry name" value="RCK_N"/>
    <property type="match status" value="1"/>
</dbReference>
<dbReference type="GO" id="GO:0006813">
    <property type="term" value="P:potassium ion transport"/>
    <property type="evidence" value="ECO:0007669"/>
    <property type="project" value="InterPro"/>
</dbReference>
<evidence type="ECO:0000259" key="4">
    <source>
        <dbReference type="PROSITE" id="PS51202"/>
    </source>
</evidence>
<keyword evidence="2" id="KW-0472">Membrane</keyword>
<dbReference type="AlphaFoldDB" id="A0A951QAH9"/>
<comment type="caution">
    <text evidence="5">The sequence shown here is derived from an EMBL/GenBank/DDBJ whole genome shotgun (WGS) entry which is preliminary data.</text>
</comment>
<dbReference type="PROSITE" id="PS51202">
    <property type="entry name" value="RCK_C"/>
    <property type="match status" value="1"/>
</dbReference>
<reference evidence="5" key="2">
    <citation type="journal article" date="2022" name="Microbiol. Resour. Announc.">
        <title>Metagenome Sequencing to Explore Phylogenomics of Terrestrial Cyanobacteria.</title>
        <authorList>
            <person name="Ward R.D."/>
            <person name="Stajich J.E."/>
            <person name="Johansen J.R."/>
            <person name="Huntemann M."/>
            <person name="Clum A."/>
            <person name="Foster B."/>
            <person name="Foster B."/>
            <person name="Roux S."/>
            <person name="Palaniappan K."/>
            <person name="Varghese N."/>
            <person name="Mukherjee S."/>
            <person name="Reddy T.B.K."/>
            <person name="Daum C."/>
            <person name="Copeland A."/>
            <person name="Chen I.A."/>
            <person name="Ivanova N.N."/>
            <person name="Kyrpides N.C."/>
            <person name="Shapiro N."/>
            <person name="Eloe-Fadrosh E.A."/>
            <person name="Pietrasiak N."/>
        </authorList>
    </citation>
    <scope>NUCLEOTIDE SEQUENCE</scope>
    <source>
        <strain evidence="5">UHER 2000/2452</strain>
    </source>
</reference>
<dbReference type="InterPro" id="IPR036291">
    <property type="entry name" value="NAD(P)-bd_dom_sf"/>
</dbReference>
<dbReference type="InterPro" id="IPR050721">
    <property type="entry name" value="Trk_Ktr_HKT_K-transport"/>
</dbReference>
<feature type="domain" description="RCK C-terminal" evidence="4">
    <location>
        <begin position="644"/>
        <end position="747"/>
    </location>
</feature>
<dbReference type="Pfam" id="PF02254">
    <property type="entry name" value="TrkA_N"/>
    <property type="match status" value="2"/>
</dbReference>
<sequence>MTPTNLAELAKNGDPQAIAALLDRLLAHPETGVKADWQGKQLNLRFFSATEVDPLQTIAFLEENLQVLQIESVETVRVFGYREGEPTPVWSQSVNWQSEAVSAAISAALPPAAPRSIAHSLPPSLPDPQIDRFIVCGLGDLGQYCVLNLKRFALREFEIRVTAIDKQMRDEWEVTDLLNLLTEEPVIGDCRNNEVLLQAGIEQCRAILLVTSNESVNIEAAIAARRLNPNVRLIVRSSRQSLNQLLKQQLGDFVAFDPTELPAASFALAGLQAGILGYFDIGGVRLQVVEQQVQPKDHRFEGAYASTLHKKSYRLLSYQSASGQLPSRAFYQWQTDTQIQPSDTIAYIEVVGQSGRSSPTDISTIETPWQQLLVLIQEASQRSLRRNVTQIWQWLNAQQVRQVIGAGVLFATMLWLTSMTLLWATVPQIGWGKAASTAAILLLGGYGDIFGGLSDPALQVPPLVQLYCLVVTIASLASVLGVLGLITDSLLSSRFDFLRKRPRLPKQNHVVLVGYGRVGQRVAALLKEFRQPVVAITETLEPTVSPTQIPLLVGNPVTELAKVNLANAKSVIVLTEDQMLNLEVALMARDAAQQINRDVQLVVRTYDQRFSDNLSNLLPDAKALAAYGLSAEAFAGAAFGENILGLFRLNEQTILVTEYTIAQGDSLVGQLLAQVSYGYGVVPIFQQRASQQRASQQRASQHKTNQVESDPTDSLMPPDDRRLQVGDRLILLASINGLRRIEHQEASPPQRWRLAAQKPLNQGAEQESSNILHRVSGCDLDRARAFTENLPGTIDLLLYDYQAHRLVEELQRQLPQVSLVPLPL</sequence>
<protein>
    <submittedName>
        <fullName evidence="5">NAD-binding protein</fullName>
    </submittedName>
</protein>
<dbReference type="InterPro" id="IPR003148">
    <property type="entry name" value="RCK_N"/>
</dbReference>
<feature type="transmembrane region" description="Helical" evidence="2">
    <location>
        <begin position="464"/>
        <end position="491"/>
    </location>
</feature>
<gene>
    <name evidence="5" type="ORF">KME15_10060</name>
</gene>
<dbReference type="Proteomes" id="UP000757435">
    <property type="component" value="Unassembled WGS sequence"/>
</dbReference>
<reference evidence="5" key="1">
    <citation type="submission" date="2021-05" db="EMBL/GenBank/DDBJ databases">
        <authorList>
            <person name="Pietrasiak N."/>
            <person name="Ward R."/>
            <person name="Stajich J.E."/>
            <person name="Kurbessoian T."/>
        </authorList>
    </citation>
    <scope>NUCLEOTIDE SEQUENCE</scope>
    <source>
        <strain evidence="5">UHER 2000/2452</strain>
    </source>
</reference>
<dbReference type="PANTHER" id="PTHR43833">
    <property type="entry name" value="POTASSIUM CHANNEL PROTEIN 2-RELATED-RELATED"/>
    <property type="match status" value="1"/>
</dbReference>
<evidence type="ECO:0000256" key="1">
    <source>
        <dbReference type="SAM" id="MobiDB-lite"/>
    </source>
</evidence>
<dbReference type="EMBL" id="JAHHHD010000009">
    <property type="protein sequence ID" value="MBW4659009.1"/>
    <property type="molecule type" value="Genomic_DNA"/>
</dbReference>
<evidence type="ECO:0000256" key="2">
    <source>
        <dbReference type="SAM" id="Phobius"/>
    </source>
</evidence>
<feature type="region of interest" description="Disordered" evidence="1">
    <location>
        <begin position="692"/>
        <end position="720"/>
    </location>
</feature>
<feature type="transmembrane region" description="Helical" evidence="2">
    <location>
        <begin position="403"/>
        <end position="426"/>
    </location>
</feature>
<dbReference type="SUPFAM" id="SSF51735">
    <property type="entry name" value="NAD(P)-binding Rossmann-fold domains"/>
    <property type="match status" value="2"/>
</dbReference>
<proteinExistence type="predicted"/>
<organism evidence="5 6">
    <name type="scientific">Drouetiella hepatica Uher 2000/2452</name>
    <dbReference type="NCBI Taxonomy" id="904376"/>
    <lineage>
        <taxon>Bacteria</taxon>
        <taxon>Bacillati</taxon>
        <taxon>Cyanobacteriota</taxon>
        <taxon>Cyanophyceae</taxon>
        <taxon>Oculatellales</taxon>
        <taxon>Oculatellaceae</taxon>
        <taxon>Drouetiella</taxon>
    </lineage>
</organism>
<dbReference type="GO" id="GO:0008324">
    <property type="term" value="F:monoatomic cation transmembrane transporter activity"/>
    <property type="evidence" value="ECO:0007669"/>
    <property type="project" value="InterPro"/>
</dbReference>
<feature type="domain" description="RCK N-terminal" evidence="3">
    <location>
        <begin position="130"/>
        <end position="256"/>
    </location>
</feature>